<keyword evidence="1" id="KW-1133">Transmembrane helix</keyword>
<dbReference type="PANTHER" id="PTHR14969:SF13">
    <property type="entry name" value="AT30094P"/>
    <property type="match status" value="1"/>
</dbReference>
<dbReference type="Gene3D" id="1.20.144.10">
    <property type="entry name" value="Phosphatidic acid phosphatase type 2/haloperoxidase"/>
    <property type="match status" value="1"/>
</dbReference>
<keyword evidence="1" id="KW-0472">Membrane</keyword>
<feature type="transmembrane region" description="Helical" evidence="1">
    <location>
        <begin position="39"/>
        <end position="63"/>
    </location>
</feature>
<protein>
    <submittedName>
        <fullName evidence="3">Membrane-associated phosphatase, PAP2 superfamily</fullName>
    </submittedName>
</protein>
<evidence type="ECO:0000259" key="2">
    <source>
        <dbReference type="SMART" id="SM00014"/>
    </source>
</evidence>
<dbReference type="PATRIC" id="fig|69014.16.peg.669"/>
<keyword evidence="1" id="KW-0812">Transmembrane</keyword>
<dbReference type="STRING" id="69014.TK0688"/>
<dbReference type="AlphaFoldDB" id="Q5JG44"/>
<dbReference type="eggNOG" id="arCOG03056">
    <property type="taxonomic scope" value="Archaea"/>
</dbReference>
<dbReference type="SMART" id="SM00014">
    <property type="entry name" value="acidPPc"/>
    <property type="match status" value="1"/>
</dbReference>
<gene>
    <name evidence="3" type="ordered locus">TK0688</name>
</gene>
<dbReference type="InParanoid" id="Q5JG44"/>
<dbReference type="SUPFAM" id="SSF48317">
    <property type="entry name" value="Acid phosphatase/Vanadium-dependent haloperoxidase"/>
    <property type="match status" value="1"/>
</dbReference>
<dbReference type="HOGENOM" id="CLU_111005_0_0_2"/>
<accession>Q5JG44</accession>
<dbReference type="GO" id="GO:0042392">
    <property type="term" value="F:sphingosine-1-phosphate phosphatase activity"/>
    <property type="evidence" value="ECO:0000318"/>
    <property type="project" value="GO_Central"/>
</dbReference>
<feature type="transmembrane region" description="Helical" evidence="1">
    <location>
        <begin position="170"/>
        <end position="187"/>
    </location>
</feature>
<reference evidence="3 4" key="1">
    <citation type="journal article" date="2005" name="Genome Res.">
        <title>Complete genome sequence of the hyperthermophilic archaeon Thermococcus kodakaraensis KOD1 and comparison with Pyrococcus genomes.</title>
        <authorList>
            <person name="Fukui T."/>
            <person name="Atomi H."/>
            <person name="Kanai T."/>
            <person name="Matsumi R."/>
            <person name="Fujiwara S."/>
            <person name="Imanaka T."/>
        </authorList>
    </citation>
    <scope>NUCLEOTIDE SEQUENCE [LARGE SCALE GENOMIC DNA]</scope>
    <source>
        <strain evidence="4">ATCC BAA-918 / JCM 12380 / KOD1</strain>
    </source>
</reference>
<dbReference type="PANTHER" id="PTHR14969">
    <property type="entry name" value="SPHINGOSINE-1-PHOSPHATE PHOSPHOHYDROLASE"/>
    <property type="match status" value="1"/>
</dbReference>
<keyword evidence="4" id="KW-1185">Reference proteome</keyword>
<dbReference type="Pfam" id="PF01569">
    <property type="entry name" value="PAP2"/>
    <property type="match status" value="1"/>
</dbReference>
<evidence type="ECO:0000313" key="3">
    <source>
        <dbReference type="EMBL" id="BAD84877.1"/>
    </source>
</evidence>
<feature type="transmembrane region" description="Helical" evidence="1">
    <location>
        <begin position="75"/>
        <end position="92"/>
    </location>
</feature>
<dbReference type="InterPro" id="IPR036938">
    <property type="entry name" value="PAP2/HPO_sf"/>
</dbReference>
<sequence>MLFYVLSGLLLMIFFLQVAGYMDEINTRVDSTLPHTSSFPIVLLTETAGMAAFLIVVLFFAALDVRKTGHLSYPTVRLVLSGIITLGIVAILKSTFQTPRPNEAEVSLPFLMALKNVDYFAFPSGHTARASVLASYLQERSPRYAPLWWAYAVGIALTRLLLHVHWLGDVLFSLLLGSWAYLLVDLTRDSWLPVYQKTVKLLGLEVFDVELVR</sequence>
<dbReference type="Proteomes" id="UP000000536">
    <property type="component" value="Chromosome"/>
</dbReference>
<organism evidence="3 4">
    <name type="scientific">Thermococcus kodakarensis (strain ATCC BAA-918 / JCM 12380 / KOD1)</name>
    <name type="common">Pyrococcus kodakaraensis (strain KOD1)</name>
    <dbReference type="NCBI Taxonomy" id="69014"/>
    <lineage>
        <taxon>Archaea</taxon>
        <taxon>Methanobacteriati</taxon>
        <taxon>Methanobacteriota</taxon>
        <taxon>Thermococci</taxon>
        <taxon>Thermococcales</taxon>
        <taxon>Thermococcaceae</taxon>
        <taxon>Thermococcus</taxon>
    </lineage>
</organism>
<evidence type="ECO:0000313" key="4">
    <source>
        <dbReference type="Proteomes" id="UP000000536"/>
    </source>
</evidence>
<evidence type="ECO:0000256" key="1">
    <source>
        <dbReference type="SAM" id="Phobius"/>
    </source>
</evidence>
<dbReference type="InterPro" id="IPR000326">
    <property type="entry name" value="PAP2/HPO"/>
</dbReference>
<name>Q5JG44_THEKO</name>
<proteinExistence type="predicted"/>
<dbReference type="PhylomeDB" id="Q5JG44"/>
<dbReference type="EnsemblBacteria" id="BAD84877">
    <property type="protein sequence ID" value="BAD84877"/>
    <property type="gene ID" value="TK0688"/>
</dbReference>
<feature type="domain" description="Phosphatidic acid phosphatase type 2/haloperoxidase" evidence="2">
    <location>
        <begin position="76"/>
        <end position="184"/>
    </location>
</feature>
<dbReference type="CDD" id="cd01610">
    <property type="entry name" value="PAP2_like"/>
    <property type="match status" value="1"/>
</dbReference>
<dbReference type="KEGG" id="tko:TK0688"/>
<dbReference type="EMBL" id="AP006878">
    <property type="protein sequence ID" value="BAD84877.1"/>
    <property type="molecule type" value="Genomic_DNA"/>
</dbReference>